<dbReference type="AlphaFoldDB" id="A0A917Z2H4"/>
<sequence length="404" mass="44127">MTQESKEPQGVVGALPLDRLSKECRGLAGAIGAKMLGSVTDKVTGVTGRLTNYAERGDDPGASTAPKGAEASEETSEAPEGSASEGPGSSGGPGRNAEESKEDSQGPGENTPEEEGKGSSSKPGVLSRAGKAVKKVVGRDGKSAGRAEGDKTRVTNVVEFLDVGAPISVVYNQWTNFADFPSFMKKVENVKQESDEELTWKAQIFWSHRTWKSKIIEQVPDQRIIWRSEGAKGYVDGAVTFHELTPTLTRIVLVLEYNAQGFFEKVGNLWRAQGRRARLEFKHFGRHVMTQDLLHPEEIKGWRGEIHDGQLVKDQDGEAADAERPEGESEGERSKGEQPEGERSEGERPEGEQPEGERSEGERPEGEQPEGERPEQEASQEDRSEDERSGESQREAEPAESQSR</sequence>
<dbReference type="InterPro" id="IPR005031">
    <property type="entry name" value="COQ10_START"/>
</dbReference>
<feature type="compositionally biased region" description="Low complexity" evidence="1">
    <location>
        <begin position="78"/>
        <end position="87"/>
    </location>
</feature>
<accession>A0A917Z2H4</accession>
<dbReference type="CDD" id="cd07817">
    <property type="entry name" value="SRPBCC_8"/>
    <property type="match status" value="1"/>
</dbReference>
<reference evidence="3" key="2">
    <citation type="submission" date="2020-09" db="EMBL/GenBank/DDBJ databases">
        <authorList>
            <person name="Sun Q."/>
            <person name="Zhou Y."/>
        </authorList>
    </citation>
    <scope>NUCLEOTIDE SEQUENCE</scope>
    <source>
        <strain evidence="3">CGMCC 4.7368</strain>
    </source>
</reference>
<feature type="region of interest" description="Disordered" evidence="1">
    <location>
        <begin position="50"/>
        <end position="148"/>
    </location>
</feature>
<dbReference type="InterPro" id="IPR047137">
    <property type="entry name" value="ORF3"/>
</dbReference>
<dbReference type="SUPFAM" id="SSF55961">
    <property type="entry name" value="Bet v1-like"/>
    <property type="match status" value="1"/>
</dbReference>
<dbReference type="PANTHER" id="PTHR33824:SF7">
    <property type="entry name" value="POLYKETIDE CYCLASE_DEHYDRASE AND LIPID TRANSPORT SUPERFAMILY PROTEIN"/>
    <property type="match status" value="1"/>
</dbReference>
<gene>
    <name evidence="3" type="ORF">GCM10012289_43440</name>
</gene>
<dbReference type="Gene3D" id="3.30.530.20">
    <property type="match status" value="1"/>
</dbReference>
<dbReference type="EMBL" id="BMNH01000013">
    <property type="protein sequence ID" value="GGO73322.1"/>
    <property type="molecule type" value="Genomic_DNA"/>
</dbReference>
<dbReference type="PANTHER" id="PTHR33824">
    <property type="entry name" value="POLYKETIDE CYCLASE/DEHYDRASE AND LIPID TRANSPORT SUPERFAMILY PROTEIN"/>
    <property type="match status" value="1"/>
</dbReference>
<organism evidence="3 4">
    <name type="scientific">Nonomuraea cavernae</name>
    <dbReference type="NCBI Taxonomy" id="2045107"/>
    <lineage>
        <taxon>Bacteria</taxon>
        <taxon>Bacillati</taxon>
        <taxon>Actinomycetota</taxon>
        <taxon>Actinomycetes</taxon>
        <taxon>Streptosporangiales</taxon>
        <taxon>Streptosporangiaceae</taxon>
        <taxon>Nonomuraea</taxon>
    </lineage>
</organism>
<proteinExistence type="predicted"/>
<name>A0A917Z2H4_9ACTN</name>
<feature type="domain" description="Coenzyme Q-binding protein COQ10 START" evidence="2">
    <location>
        <begin position="163"/>
        <end position="283"/>
    </location>
</feature>
<reference evidence="3" key="1">
    <citation type="journal article" date="2014" name="Int. J. Syst. Evol. Microbiol.">
        <title>Complete genome sequence of Corynebacterium casei LMG S-19264T (=DSM 44701T), isolated from a smear-ripened cheese.</title>
        <authorList>
            <consortium name="US DOE Joint Genome Institute (JGI-PGF)"/>
            <person name="Walter F."/>
            <person name="Albersmeier A."/>
            <person name="Kalinowski J."/>
            <person name="Ruckert C."/>
        </authorList>
    </citation>
    <scope>NUCLEOTIDE SEQUENCE</scope>
    <source>
        <strain evidence="3">CGMCC 4.7368</strain>
    </source>
</reference>
<dbReference type="Pfam" id="PF03364">
    <property type="entry name" value="Polyketide_cyc"/>
    <property type="match status" value="1"/>
</dbReference>
<dbReference type="InterPro" id="IPR023393">
    <property type="entry name" value="START-like_dom_sf"/>
</dbReference>
<evidence type="ECO:0000313" key="4">
    <source>
        <dbReference type="Proteomes" id="UP000646523"/>
    </source>
</evidence>
<dbReference type="RefSeq" id="WP_189125976.1">
    <property type="nucleotide sequence ID" value="NZ_BMNH01000013.1"/>
</dbReference>
<protein>
    <submittedName>
        <fullName evidence="3">Polyketide cyclase</fullName>
    </submittedName>
</protein>
<dbReference type="Proteomes" id="UP000646523">
    <property type="component" value="Unassembled WGS sequence"/>
</dbReference>
<feature type="region of interest" description="Disordered" evidence="1">
    <location>
        <begin position="305"/>
        <end position="404"/>
    </location>
</feature>
<keyword evidence="4" id="KW-1185">Reference proteome</keyword>
<feature type="compositionally biased region" description="Basic and acidic residues" evidence="1">
    <location>
        <begin position="137"/>
        <end position="148"/>
    </location>
</feature>
<evidence type="ECO:0000259" key="2">
    <source>
        <dbReference type="Pfam" id="PF03364"/>
    </source>
</evidence>
<comment type="caution">
    <text evidence="3">The sequence shown here is derived from an EMBL/GenBank/DDBJ whole genome shotgun (WGS) entry which is preliminary data.</text>
</comment>
<evidence type="ECO:0000256" key="1">
    <source>
        <dbReference type="SAM" id="MobiDB-lite"/>
    </source>
</evidence>
<evidence type="ECO:0000313" key="3">
    <source>
        <dbReference type="EMBL" id="GGO73322.1"/>
    </source>
</evidence>